<dbReference type="RefSeq" id="WP_345423358.1">
    <property type="nucleotide sequence ID" value="NZ_BAABGT010000076.1"/>
</dbReference>
<feature type="domain" description="Aldehyde dehydrogenase" evidence="5">
    <location>
        <begin position="16"/>
        <end position="485"/>
    </location>
</feature>
<feature type="active site" evidence="3">
    <location>
        <position position="258"/>
    </location>
</feature>
<sequence>MGYDRIDSKLYIDGQWRDGQDGETFEVYDPFDESSIGSAARATLSDVSDAVGAARRAFDTTEWATDRDFRLKCMRQVEQGLIKYRERLADLATREAGIPSNQAPLMDTIIGEVTWTIALMSSFDWELDLPPHEALGLTSNRRVRQEARGVVAAITPWNMPTPMNVGKTIPALATGNTVVLKPAPDTPLAAVLLAEVIDQHTDIPPGVFNLVTSDDNAIGGDALTADPRVDMFHFTGSTAVGQRIASRAAIGFRKVVLELGGKSANIILEDADLDTAIPFGVGMCMYNSGQGCLLPTRMVVHSSVYDDVLERVVAVTRALPWGDPKKLETQVGPIIRKGQLDRMAGLVDRAREGGATVLTGGRTGHPDFERGHWYEPTVVTGVQPDAEIAQTEVFGPVLTVLRYDGPDEEAIRIANATPYGLGGFVQTRDPERAWRVAESLRSGGVAIGPSFWVAADTPFGGYGASGLGRERGVEGFREFLQAKAISSPAPVS</sequence>
<dbReference type="InterPro" id="IPR016161">
    <property type="entry name" value="Ald_DH/histidinol_DH"/>
</dbReference>
<accession>A0ABP8RYN7</accession>
<dbReference type="SUPFAM" id="SSF53720">
    <property type="entry name" value="ALDH-like"/>
    <property type="match status" value="1"/>
</dbReference>
<evidence type="ECO:0000256" key="3">
    <source>
        <dbReference type="PROSITE-ProRule" id="PRU10007"/>
    </source>
</evidence>
<dbReference type="Gene3D" id="3.40.605.10">
    <property type="entry name" value="Aldehyde Dehydrogenase, Chain A, domain 1"/>
    <property type="match status" value="1"/>
</dbReference>
<dbReference type="Pfam" id="PF00171">
    <property type="entry name" value="Aldedh"/>
    <property type="match status" value="1"/>
</dbReference>
<dbReference type="InterPro" id="IPR016162">
    <property type="entry name" value="Ald_DH_N"/>
</dbReference>
<evidence type="ECO:0000256" key="1">
    <source>
        <dbReference type="ARBA" id="ARBA00009986"/>
    </source>
</evidence>
<dbReference type="InterPro" id="IPR029510">
    <property type="entry name" value="Ald_DH_CS_GLU"/>
</dbReference>
<evidence type="ECO:0000256" key="4">
    <source>
        <dbReference type="RuleBase" id="RU003345"/>
    </source>
</evidence>
<reference evidence="7" key="1">
    <citation type="journal article" date="2019" name="Int. J. Syst. Evol. Microbiol.">
        <title>The Global Catalogue of Microorganisms (GCM) 10K type strain sequencing project: providing services to taxonomists for standard genome sequencing and annotation.</title>
        <authorList>
            <consortium name="The Broad Institute Genomics Platform"/>
            <consortium name="The Broad Institute Genome Sequencing Center for Infectious Disease"/>
            <person name="Wu L."/>
            <person name="Ma J."/>
        </authorList>
    </citation>
    <scope>NUCLEOTIDE SEQUENCE [LARGE SCALE GENOMIC DNA]</scope>
    <source>
        <strain evidence="7">JCM 17906</strain>
    </source>
</reference>
<evidence type="ECO:0000313" key="6">
    <source>
        <dbReference type="EMBL" id="GAA4553626.1"/>
    </source>
</evidence>
<keyword evidence="2 4" id="KW-0560">Oxidoreductase</keyword>
<organism evidence="6 7">
    <name type="scientific">Pseudonocardia xishanensis</name>
    <dbReference type="NCBI Taxonomy" id="630995"/>
    <lineage>
        <taxon>Bacteria</taxon>
        <taxon>Bacillati</taxon>
        <taxon>Actinomycetota</taxon>
        <taxon>Actinomycetes</taxon>
        <taxon>Pseudonocardiales</taxon>
        <taxon>Pseudonocardiaceae</taxon>
        <taxon>Pseudonocardia</taxon>
    </lineage>
</organism>
<dbReference type="EMBL" id="BAABGT010000076">
    <property type="protein sequence ID" value="GAA4553626.1"/>
    <property type="molecule type" value="Genomic_DNA"/>
</dbReference>
<evidence type="ECO:0000259" key="5">
    <source>
        <dbReference type="Pfam" id="PF00171"/>
    </source>
</evidence>
<gene>
    <name evidence="6" type="ORF">GCM10023175_49970</name>
</gene>
<dbReference type="PROSITE" id="PS00687">
    <property type="entry name" value="ALDEHYDE_DEHYDR_GLU"/>
    <property type="match status" value="1"/>
</dbReference>
<dbReference type="PANTHER" id="PTHR42804:SF1">
    <property type="entry name" value="ALDEHYDE DEHYDROGENASE-RELATED"/>
    <property type="match status" value="1"/>
</dbReference>
<proteinExistence type="inferred from homology"/>
<keyword evidence="7" id="KW-1185">Reference proteome</keyword>
<name>A0ABP8RYN7_9PSEU</name>
<dbReference type="InterPro" id="IPR016163">
    <property type="entry name" value="Ald_DH_C"/>
</dbReference>
<evidence type="ECO:0000313" key="7">
    <source>
        <dbReference type="Proteomes" id="UP001501598"/>
    </source>
</evidence>
<dbReference type="InterPro" id="IPR015590">
    <property type="entry name" value="Aldehyde_DH_dom"/>
</dbReference>
<protein>
    <submittedName>
        <fullName evidence="6">Aldehyde dehydrogenase family protein</fullName>
    </submittedName>
</protein>
<dbReference type="Proteomes" id="UP001501598">
    <property type="component" value="Unassembled WGS sequence"/>
</dbReference>
<comment type="caution">
    <text evidence="6">The sequence shown here is derived from an EMBL/GenBank/DDBJ whole genome shotgun (WGS) entry which is preliminary data.</text>
</comment>
<evidence type="ECO:0000256" key="2">
    <source>
        <dbReference type="ARBA" id="ARBA00023002"/>
    </source>
</evidence>
<comment type="similarity">
    <text evidence="1 4">Belongs to the aldehyde dehydrogenase family.</text>
</comment>
<dbReference type="CDD" id="cd07089">
    <property type="entry name" value="ALDH_CddD-AldA-like"/>
    <property type="match status" value="1"/>
</dbReference>
<dbReference type="Gene3D" id="3.40.309.10">
    <property type="entry name" value="Aldehyde Dehydrogenase, Chain A, domain 2"/>
    <property type="match status" value="1"/>
</dbReference>
<dbReference type="PANTHER" id="PTHR42804">
    <property type="entry name" value="ALDEHYDE DEHYDROGENASE"/>
    <property type="match status" value="1"/>
</dbReference>